<dbReference type="RefSeq" id="WP_108001236.1">
    <property type="nucleotide sequence ID" value="NZ_JBHEEX010000006.1"/>
</dbReference>
<keyword evidence="3" id="KW-1185">Reference proteome</keyword>
<reference evidence="2 3" key="1">
    <citation type="submission" date="2018-04" db="EMBL/GenBank/DDBJ databases">
        <title>Genomic Encyclopedia of Type Strains, Phase IV (KMG-IV): sequencing the most valuable type-strain genomes for metagenomic binning, comparative biology and taxonomic classification.</title>
        <authorList>
            <person name="Goeker M."/>
        </authorList>
    </citation>
    <scope>NUCLEOTIDE SEQUENCE [LARGE SCALE GENOMIC DNA]</scope>
    <source>
        <strain evidence="2 3">DSM 7138</strain>
    </source>
</reference>
<dbReference type="OrthoDB" id="72963at2"/>
<keyword evidence="1" id="KW-0812">Transmembrane</keyword>
<organism evidence="2 3">
    <name type="scientific">Mycoplana dimorpha</name>
    <dbReference type="NCBI Taxonomy" id="28320"/>
    <lineage>
        <taxon>Bacteria</taxon>
        <taxon>Pseudomonadati</taxon>
        <taxon>Pseudomonadota</taxon>
        <taxon>Alphaproteobacteria</taxon>
        <taxon>Hyphomicrobiales</taxon>
        <taxon>Rhizobiaceae</taxon>
        <taxon>Mycoplana</taxon>
    </lineage>
</organism>
<name>A0A2T5BIW0_MYCDI</name>
<keyword evidence="1" id="KW-1133">Transmembrane helix</keyword>
<proteinExistence type="predicted"/>
<feature type="transmembrane region" description="Helical" evidence="1">
    <location>
        <begin position="39"/>
        <end position="59"/>
    </location>
</feature>
<protein>
    <submittedName>
        <fullName evidence="2">Uncharacterized membrane protein YsdA (DUF1294 family)</fullName>
    </submittedName>
</protein>
<evidence type="ECO:0000313" key="3">
    <source>
        <dbReference type="Proteomes" id="UP000241247"/>
    </source>
</evidence>
<dbReference type="InterPro" id="IPR010718">
    <property type="entry name" value="DUF1294"/>
</dbReference>
<dbReference type="Pfam" id="PF06961">
    <property type="entry name" value="DUF1294"/>
    <property type="match status" value="1"/>
</dbReference>
<keyword evidence="1" id="KW-0472">Membrane</keyword>
<sequence length="101" mass="10952">MNAVLVAAILLLVNVLTFLAFCHDKAAAGAGEWRVPERTLLGLALVGGSLGAVLAQRLLRHKTRKEPFRSILALIIGCQLAMAIAWIIAPQWLLRMVASMH</sequence>
<feature type="transmembrane region" description="Helical" evidence="1">
    <location>
        <begin position="71"/>
        <end position="93"/>
    </location>
</feature>
<gene>
    <name evidence="2" type="ORF">C7449_101576</name>
</gene>
<dbReference type="AlphaFoldDB" id="A0A2T5BIW0"/>
<dbReference type="EMBL" id="PZZZ01000001">
    <property type="protein sequence ID" value="PTM98910.1"/>
    <property type="molecule type" value="Genomic_DNA"/>
</dbReference>
<evidence type="ECO:0000256" key="1">
    <source>
        <dbReference type="SAM" id="Phobius"/>
    </source>
</evidence>
<comment type="caution">
    <text evidence="2">The sequence shown here is derived from an EMBL/GenBank/DDBJ whole genome shotgun (WGS) entry which is preliminary data.</text>
</comment>
<dbReference type="Proteomes" id="UP000241247">
    <property type="component" value="Unassembled WGS sequence"/>
</dbReference>
<evidence type="ECO:0000313" key="2">
    <source>
        <dbReference type="EMBL" id="PTM98910.1"/>
    </source>
</evidence>
<accession>A0A2T5BIW0</accession>